<keyword evidence="1" id="KW-0812">Transmembrane</keyword>
<dbReference type="Proteomes" id="UP000565628">
    <property type="component" value="Unassembled WGS sequence"/>
</dbReference>
<gene>
    <name evidence="2" type="ORF">HCJ81_13180</name>
</gene>
<sequence>MKKGMTILLCVLLSVTATIAILFFVGMLDNTEENQTQISKNEQKNPQLAENKFDQLPDELQVLLIATAIDERSIPPINGVTIYYNEDSDYTLINVHSGAGVGHPIYLLTKKENVITPIKSVVYQGVDGYEKAEIKTNPISKDELYAQYIADKDLYDTALEKTEQNLDLTLADFNEKYASTYSDNTIDTTKLSEEQVKKWVNAIMQNRFENHVLKEFPYTISISLDENRHVKAQINAANSEDAGDSVGYFKINDKGQLVEPVLGADYDEVIATEYMQVENF</sequence>
<organism evidence="2 3">
    <name type="scientific">Listeria booriae</name>
    <dbReference type="NCBI Taxonomy" id="1552123"/>
    <lineage>
        <taxon>Bacteria</taxon>
        <taxon>Bacillati</taxon>
        <taxon>Bacillota</taxon>
        <taxon>Bacilli</taxon>
        <taxon>Bacillales</taxon>
        <taxon>Listeriaceae</taxon>
        <taxon>Listeria</taxon>
    </lineage>
</organism>
<dbReference type="EMBL" id="JAASWV010000020">
    <property type="protein sequence ID" value="MBC2311841.1"/>
    <property type="molecule type" value="Genomic_DNA"/>
</dbReference>
<proteinExistence type="predicted"/>
<protein>
    <submittedName>
        <fullName evidence="2">Uncharacterized protein</fullName>
    </submittedName>
</protein>
<evidence type="ECO:0000256" key="1">
    <source>
        <dbReference type="SAM" id="Phobius"/>
    </source>
</evidence>
<accession>A0A7X0ZWR7</accession>
<keyword evidence="1" id="KW-0472">Membrane</keyword>
<reference evidence="2 3" key="1">
    <citation type="submission" date="2020-03" db="EMBL/GenBank/DDBJ databases">
        <title>Soil Listeria distribution.</title>
        <authorList>
            <person name="Liao J."/>
            <person name="Wiedmann M."/>
        </authorList>
    </citation>
    <scope>NUCLEOTIDE SEQUENCE [LARGE SCALE GENOMIC DNA]</scope>
    <source>
        <strain evidence="2 3">FSL L7-0039</strain>
    </source>
</reference>
<evidence type="ECO:0000313" key="3">
    <source>
        <dbReference type="Proteomes" id="UP000565628"/>
    </source>
</evidence>
<keyword evidence="1" id="KW-1133">Transmembrane helix</keyword>
<evidence type="ECO:0000313" key="2">
    <source>
        <dbReference type="EMBL" id="MBC2311841.1"/>
    </source>
</evidence>
<comment type="caution">
    <text evidence="2">The sequence shown here is derived from an EMBL/GenBank/DDBJ whole genome shotgun (WGS) entry which is preliminary data.</text>
</comment>
<dbReference type="RefSeq" id="WP_185642238.1">
    <property type="nucleotide sequence ID" value="NZ_JAARZW010000011.1"/>
</dbReference>
<dbReference type="AlphaFoldDB" id="A0A7X0ZWR7"/>
<name>A0A7X0ZWR7_9LIST</name>
<feature type="transmembrane region" description="Helical" evidence="1">
    <location>
        <begin position="7"/>
        <end position="28"/>
    </location>
</feature>